<feature type="transmembrane region" description="Helical" evidence="7">
    <location>
        <begin position="20"/>
        <end position="42"/>
    </location>
</feature>
<name>A5IJF2_THEP1</name>
<comment type="similarity">
    <text evidence="2">Belongs to the bacterial sugar transferase family.</text>
</comment>
<organism evidence="9 10">
    <name type="scientific">Thermotoga petrophila (strain ATCC BAA-488 / DSM 13995 / JCM 10881 / RKU-1)</name>
    <dbReference type="NCBI Taxonomy" id="390874"/>
    <lineage>
        <taxon>Bacteria</taxon>
        <taxon>Thermotogati</taxon>
        <taxon>Thermotogota</taxon>
        <taxon>Thermotogae</taxon>
        <taxon>Thermotogales</taxon>
        <taxon>Thermotogaceae</taxon>
        <taxon>Thermotoga</taxon>
    </lineage>
</organism>
<dbReference type="PANTHER" id="PTHR30576:SF0">
    <property type="entry name" value="UNDECAPRENYL-PHOSPHATE N-ACETYLGALACTOSAMINYL 1-PHOSPHATE TRANSFERASE-RELATED"/>
    <property type="match status" value="1"/>
</dbReference>
<evidence type="ECO:0000259" key="8">
    <source>
        <dbReference type="Pfam" id="PF02397"/>
    </source>
</evidence>
<accession>A5IJF2</accession>
<feature type="transmembrane region" description="Helical" evidence="7">
    <location>
        <begin position="223"/>
        <end position="249"/>
    </location>
</feature>
<dbReference type="InterPro" id="IPR017475">
    <property type="entry name" value="EPS_sugar_tfrase"/>
</dbReference>
<evidence type="ECO:0000313" key="9">
    <source>
        <dbReference type="EMBL" id="ABQ46325.1"/>
    </source>
</evidence>
<keyword evidence="5 7" id="KW-1133">Transmembrane helix</keyword>
<evidence type="ECO:0000256" key="4">
    <source>
        <dbReference type="ARBA" id="ARBA00022692"/>
    </source>
</evidence>
<dbReference type="KEGG" id="tpt:Tpet_0296"/>
<evidence type="ECO:0000256" key="3">
    <source>
        <dbReference type="ARBA" id="ARBA00022679"/>
    </source>
</evidence>
<feature type="transmembrane region" description="Helical" evidence="7">
    <location>
        <begin position="84"/>
        <end position="106"/>
    </location>
</feature>
<sequence>MNGLILVDFLAVFTFNLLFFNWYLGLLFTASLTLSFFAFRLYDTESLQSYNEQLIRTIAGTMAGFIIVLMFYPLLENEINRHHLFGNFLFSVTGVPVLNVLVHRLIKEKLPVKRYLVLGRREEIEPVLKEIEEKSLGRYRFVEYINPSAETVKAKQKLYDAVLLADPRFEHILEKVHVENLEYLPNLVEKTLKRIPLVVMEKFREYYEVAFSNVKDDSPAKRILDVAVSLVALTVFSPIMLIVAIIIYLEDGLPVVFKQERVGKDEKPFIIYKLRSLRKGEIDPNNPNKAIDERPLKVGKIIRKLRIDESPQFLNVLKGDMSVVGPRPEMVEFHNMMKEQIPFYCKRLIVKPGITGWAQLCYKHTSTLEDYRVKTEYDLWYVKNRNIFLDLRIILQTLEAVLWRRGAK</sequence>
<evidence type="ECO:0000313" key="10">
    <source>
        <dbReference type="Proteomes" id="UP000006558"/>
    </source>
</evidence>
<dbReference type="GO" id="GO:0016020">
    <property type="term" value="C:membrane"/>
    <property type="evidence" value="ECO:0007669"/>
    <property type="project" value="UniProtKB-SubCell"/>
</dbReference>
<dbReference type="eggNOG" id="COG2148">
    <property type="taxonomic scope" value="Bacteria"/>
</dbReference>
<dbReference type="Pfam" id="PF02397">
    <property type="entry name" value="Bac_transf"/>
    <property type="match status" value="1"/>
</dbReference>
<dbReference type="AlphaFoldDB" id="A5IJF2"/>
<dbReference type="EMBL" id="CP000702">
    <property type="protein sequence ID" value="ABQ46325.1"/>
    <property type="molecule type" value="Genomic_DNA"/>
</dbReference>
<dbReference type="GO" id="GO:0016780">
    <property type="term" value="F:phosphotransferase activity, for other substituted phosphate groups"/>
    <property type="evidence" value="ECO:0007669"/>
    <property type="project" value="TreeGrafter"/>
</dbReference>
<dbReference type="STRING" id="390874.Tpet_0296"/>
<proteinExistence type="inferred from homology"/>
<reference evidence="9 10" key="2">
    <citation type="journal article" date="2009" name="Proc. Natl. Acad. Sci. U.S.A.">
        <title>On the chimeric nature, thermophilic origin, and phylogenetic placement of the Thermotogales.</title>
        <authorList>
            <person name="Zhaxybayeva O."/>
            <person name="Swithers K.S."/>
            <person name="Lapierre P."/>
            <person name="Fournier G.P."/>
            <person name="Bickhart D.M."/>
            <person name="DeBoy R.T."/>
            <person name="Nelson K.E."/>
            <person name="Nesbo C.L."/>
            <person name="Doolittle W.F."/>
            <person name="Gogarten J.P."/>
            <person name="Noll K.M."/>
        </authorList>
    </citation>
    <scope>NUCLEOTIDE SEQUENCE [LARGE SCALE GENOMIC DNA]</scope>
    <source>
        <strain evidence="10">ATCC BAA-488 / DSM 13995 / JCM 10881 / RKU-1</strain>
    </source>
</reference>
<evidence type="ECO:0000256" key="7">
    <source>
        <dbReference type="SAM" id="Phobius"/>
    </source>
</evidence>
<feature type="transmembrane region" description="Helical" evidence="7">
    <location>
        <begin position="54"/>
        <end position="72"/>
    </location>
</feature>
<evidence type="ECO:0000256" key="6">
    <source>
        <dbReference type="ARBA" id="ARBA00023136"/>
    </source>
</evidence>
<keyword evidence="6 7" id="KW-0472">Membrane</keyword>
<keyword evidence="3 9" id="KW-0808">Transferase</keyword>
<keyword evidence="4 7" id="KW-0812">Transmembrane</keyword>
<dbReference type="RefSeq" id="WP_011942963.1">
    <property type="nucleotide sequence ID" value="NC_009486.1"/>
</dbReference>
<dbReference type="NCBIfam" id="TIGR03025">
    <property type="entry name" value="EPS_sugtrans"/>
    <property type="match status" value="1"/>
</dbReference>
<dbReference type="PANTHER" id="PTHR30576">
    <property type="entry name" value="COLANIC BIOSYNTHESIS UDP-GLUCOSE LIPID CARRIER TRANSFERASE"/>
    <property type="match status" value="1"/>
</dbReference>
<dbReference type="Proteomes" id="UP000006558">
    <property type="component" value="Chromosome"/>
</dbReference>
<feature type="domain" description="Bacterial sugar transferase" evidence="8">
    <location>
        <begin position="221"/>
        <end position="402"/>
    </location>
</feature>
<reference evidence="10" key="1">
    <citation type="submission" date="2007-05" db="EMBL/GenBank/DDBJ databases">
        <title>Complete sequence of Thermotoga petrophila RKU-1.</title>
        <authorList>
            <consortium name="US DOE Joint Genome Institute"/>
            <person name="Copeland A."/>
            <person name="Lucas S."/>
            <person name="Lapidus A."/>
            <person name="Barry K."/>
            <person name="Glavina del Rio T."/>
            <person name="Dalin E."/>
            <person name="Tice H."/>
            <person name="Pitluck S."/>
            <person name="Sims D."/>
            <person name="Brettin T."/>
            <person name="Bruce D."/>
            <person name="Detter J.C."/>
            <person name="Han C."/>
            <person name="Tapia R."/>
            <person name="Schmutz J."/>
            <person name="Larimer F."/>
            <person name="Land M."/>
            <person name="Hauser L."/>
            <person name="Kyrpides N."/>
            <person name="Mikhailova N."/>
            <person name="Nelson K."/>
            <person name="Gogarten J.P."/>
            <person name="Noll K."/>
            <person name="Richardson P."/>
        </authorList>
    </citation>
    <scope>NUCLEOTIDE SEQUENCE [LARGE SCALE GENOMIC DNA]</scope>
    <source>
        <strain evidence="10">ATCC BAA-488 / DSM 13995 / JCM 10881 / RKU-1</strain>
    </source>
</reference>
<comment type="subcellular location">
    <subcellularLocation>
        <location evidence="1">Membrane</location>
        <topology evidence="1">Multi-pass membrane protein</topology>
    </subcellularLocation>
</comment>
<protein>
    <submittedName>
        <fullName evidence="9">Sugar transferase</fullName>
    </submittedName>
</protein>
<evidence type="ECO:0000256" key="1">
    <source>
        <dbReference type="ARBA" id="ARBA00004141"/>
    </source>
</evidence>
<gene>
    <name evidence="9" type="ordered locus">Tpet_0296</name>
</gene>
<evidence type="ECO:0000256" key="5">
    <source>
        <dbReference type="ARBA" id="ARBA00022989"/>
    </source>
</evidence>
<dbReference type="InterPro" id="IPR003362">
    <property type="entry name" value="Bact_transf"/>
</dbReference>
<dbReference type="HOGENOM" id="CLU_024920_0_0_0"/>
<evidence type="ECO:0000256" key="2">
    <source>
        <dbReference type="ARBA" id="ARBA00006464"/>
    </source>
</evidence>